<reference evidence="2" key="1">
    <citation type="journal article" date="2017" name="Genome Biol.">
        <title>Comparative genomics reveals high biological diversity and specific adaptations in the industrially and medically important fungal genus Aspergillus.</title>
        <authorList>
            <person name="de Vries R.P."/>
            <person name="Riley R."/>
            <person name="Wiebenga A."/>
            <person name="Aguilar-Osorio G."/>
            <person name="Amillis S."/>
            <person name="Uchima C.A."/>
            <person name="Anderluh G."/>
            <person name="Asadollahi M."/>
            <person name="Askin M."/>
            <person name="Barry K."/>
            <person name="Battaglia E."/>
            <person name="Bayram O."/>
            <person name="Benocci T."/>
            <person name="Braus-Stromeyer S.A."/>
            <person name="Caldana C."/>
            <person name="Canovas D."/>
            <person name="Cerqueira G.C."/>
            <person name="Chen F."/>
            <person name="Chen W."/>
            <person name="Choi C."/>
            <person name="Clum A."/>
            <person name="Dos Santos R.A."/>
            <person name="Damasio A.R."/>
            <person name="Diallinas G."/>
            <person name="Emri T."/>
            <person name="Fekete E."/>
            <person name="Flipphi M."/>
            <person name="Freyberg S."/>
            <person name="Gallo A."/>
            <person name="Gournas C."/>
            <person name="Habgood R."/>
            <person name="Hainaut M."/>
            <person name="Harispe M.L."/>
            <person name="Henrissat B."/>
            <person name="Hilden K.S."/>
            <person name="Hope R."/>
            <person name="Hossain A."/>
            <person name="Karabika E."/>
            <person name="Karaffa L."/>
            <person name="Karanyi Z."/>
            <person name="Krasevec N."/>
            <person name="Kuo A."/>
            <person name="Kusch H."/>
            <person name="LaButti K."/>
            <person name="Lagendijk E.L."/>
            <person name="Lapidus A."/>
            <person name="Levasseur A."/>
            <person name="Lindquist E."/>
            <person name="Lipzen A."/>
            <person name="Logrieco A.F."/>
            <person name="MacCabe A."/>
            <person name="Maekelae M.R."/>
            <person name="Malavazi I."/>
            <person name="Melin P."/>
            <person name="Meyer V."/>
            <person name="Mielnichuk N."/>
            <person name="Miskei M."/>
            <person name="Molnar A.P."/>
            <person name="Mule G."/>
            <person name="Ngan C.Y."/>
            <person name="Orejas M."/>
            <person name="Orosz E."/>
            <person name="Ouedraogo J.P."/>
            <person name="Overkamp K.M."/>
            <person name="Park H.-S."/>
            <person name="Perrone G."/>
            <person name="Piumi F."/>
            <person name="Punt P.J."/>
            <person name="Ram A.F."/>
            <person name="Ramon A."/>
            <person name="Rauscher S."/>
            <person name="Record E."/>
            <person name="Riano-Pachon D.M."/>
            <person name="Robert V."/>
            <person name="Roehrig J."/>
            <person name="Ruller R."/>
            <person name="Salamov A."/>
            <person name="Salih N.S."/>
            <person name="Samson R.A."/>
            <person name="Sandor E."/>
            <person name="Sanguinetti M."/>
            <person name="Schuetze T."/>
            <person name="Sepcic K."/>
            <person name="Shelest E."/>
            <person name="Sherlock G."/>
            <person name="Sophianopoulou V."/>
            <person name="Squina F.M."/>
            <person name="Sun H."/>
            <person name="Susca A."/>
            <person name="Todd R.B."/>
            <person name="Tsang A."/>
            <person name="Unkles S.E."/>
            <person name="van de Wiele N."/>
            <person name="van Rossen-Uffink D."/>
            <person name="Oliveira J.V."/>
            <person name="Vesth T.C."/>
            <person name="Visser J."/>
            <person name="Yu J.-H."/>
            <person name="Zhou M."/>
            <person name="Andersen M.R."/>
            <person name="Archer D.B."/>
            <person name="Baker S.E."/>
            <person name="Benoit I."/>
            <person name="Brakhage A.A."/>
            <person name="Braus G.H."/>
            <person name="Fischer R."/>
            <person name="Frisvad J.C."/>
            <person name="Goldman G.H."/>
            <person name="Houbraken J."/>
            <person name="Oakley B."/>
            <person name="Pocsi I."/>
            <person name="Scazzocchio C."/>
            <person name="Seiboth B."/>
            <person name="vanKuyk P.A."/>
            <person name="Wortman J."/>
            <person name="Dyer P.S."/>
            <person name="Grigoriev I.V."/>
        </authorList>
    </citation>
    <scope>NUCLEOTIDE SEQUENCE [LARGE SCALE GENOMIC DNA]</scope>
    <source>
        <strain evidence="2">DTO 134E9</strain>
    </source>
</reference>
<accession>A0A1L9RGU2</accession>
<evidence type="ECO:0000313" key="2">
    <source>
        <dbReference type="Proteomes" id="UP000184383"/>
    </source>
</evidence>
<dbReference type="RefSeq" id="XP_040687826.1">
    <property type="nucleotide sequence ID" value="XM_040831100.1"/>
</dbReference>
<organism evidence="1 2">
    <name type="scientific">Aspergillus wentii DTO 134E9</name>
    <dbReference type="NCBI Taxonomy" id="1073089"/>
    <lineage>
        <taxon>Eukaryota</taxon>
        <taxon>Fungi</taxon>
        <taxon>Dikarya</taxon>
        <taxon>Ascomycota</taxon>
        <taxon>Pezizomycotina</taxon>
        <taxon>Eurotiomycetes</taxon>
        <taxon>Eurotiomycetidae</taxon>
        <taxon>Eurotiales</taxon>
        <taxon>Aspergillaceae</taxon>
        <taxon>Aspergillus</taxon>
        <taxon>Aspergillus subgen. Cremei</taxon>
    </lineage>
</organism>
<dbReference type="VEuPathDB" id="FungiDB:ASPWEDRAFT_173575"/>
<dbReference type="STRING" id="1073089.A0A1L9RGU2"/>
<dbReference type="AlphaFoldDB" id="A0A1L9RGU2"/>
<sequence>MDPICRKGFQYENNVFYALPSPNTRHRRASIDELRTFFRAKASILDQPVNWFKAQLLHYGLPPTDHKSTAAMPLLDALNRDELEVPFHVDVLQLEMKREWERQVKEKEKAKKKSTGTKGVKRKIDDEGVAVSCAGLNLNINLRLGQGDQKKVMVKEEEVAPHGYYSSSLRPGRHGYRMEQQQPPSNLPSSRVTLGLLNGNYKIDSQAFDTRNSGMILCLDGSSIWGEFQLGPIEGILFMPNRPYQIMYAGEGSCFFEWRARDTEMDHVSCGSGEIRFLGNGSVEGSFCGLLPFGYEDCEFWGLRTSGKNETRAARDAWSMRAEYQDLGDEF</sequence>
<evidence type="ECO:0000313" key="1">
    <source>
        <dbReference type="EMBL" id="OJJ34150.1"/>
    </source>
</evidence>
<dbReference type="EMBL" id="KV878213">
    <property type="protein sequence ID" value="OJJ34150.1"/>
    <property type="molecule type" value="Genomic_DNA"/>
</dbReference>
<protein>
    <submittedName>
        <fullName evidence="1">Uncharacterized protein</fullName>
    </submittedName>
</protein>
<proteinExistence type="predicted"/>
<dbReference type="GeneID" id="63746948"/>
<dbReference type="Proteomes" id="UP000184383">
    <property type="component" value="Unassembled WGS sequence"/>
</dbReference>
<gene>
    <name evidence="1" type="ORF">ASPWEDRAFT_173575</name>
</gene>
<keyword evidence="2" id="KW-1185">Reference proteome</keyword>
<dbReference type="OrthoDB" id="4121058at2759"/>
<name>A0A1L9RGU2_ASPWE</name>